<accession>A0AAD4KWH5</accession>
<feature type="region of interest" description="Disordered" evidence="1">
    <location>
        <begin position="1"/>
        <end position="28"/>
    </location>
</feature>
<reference evidence="2" key="1">
    <citation type="submission" date="2021-12" db="EMBL/GenBank/DDBJ databases">
        <title>Convergent genome expansion in fungi linked to evolution of root-endophyte symbiosis.</title>
        <authorList>
            <consortium name="DOE Joint Genome Institute"/>
            <person name="Ke Y.-H."/>
            <person name="Bonito G."/>
            <person name="Liao H.-L."/>
            <person name="Looney B."/>
            <person name="Rojas-Flechas A."/>
            <person name="Nash J."/>
            <person name="Hameed K."/>
            <person name="Schadt C."/>
            <person name="Martin F."/>
            <person name="Crous P.W."/>
            <person name="Miettinen O."/>
            <person name="Magnuson J.K."/>
            <person name="Labbe J."/>
            <person name="Jacobson D."/>
            <person name="Doktycz M.J."/>
            <person name="Veneault-Fourrey C."/>
            <person name="Kuo A."/>
            <person name="Mondo S."/>
            <person name="Calhoun S."/>
            <person name="Riley R."/>
            <person name="Ohm R."/>
            <person name="LaButti K."/>
            <person name="Andreopoulos B."/>
            <person name="Pangilinan J."/>
            <person name="Nolan M."/>
            <person name="Tritt A."/>
            <person name="Clum A."/>
            <person name="Lipzen A."/>
            <person name="Daum C."/>
            <person name="Barry K."/>
            <person name="Grigoriev I.V."/>
            <person name="Vilgalys R."/>
        </authorList>
    </citation>
    <scope>NUCLEOTIDE SEQUENCE</scope>
    <source>
        <strain evidence="2">PMI_201</strain>
    </source>
</reference>
<sequence length="161" mass="17255">MTNHSCNLHSSRVDETGKAGSDSVIPENSLDPAAASQRAAALSSRINNVILVSSCSPPRLPSVVSLLAVCCLLSLVCCCSSLLKAAIPGIRLIPEFAILIRTNHCVARPTQYTCQFRPWPANHNLSVPSPERTRTHATCSPQPLLHCNLLLLLYCTLPSAS</sequence>
<gene>
    <name evidence="2" type="ORF">BGW36DRAFT_376116</name>
</gene>
<feature type="compositionally biased region" description="Polar residues" evidence="1">
    <location>
        <begin position="1"/>
        <end position="10"/>
    </location>
</feature>
<evidence type="ECO:0000313" key="3">
    <source>
        <dbReference type="Proteomes" id="UP001201262"/>
    </source>
</evidence>
<evidence type="ECO:0000313" key="2">
    <source>
        <dbReference type="EMBL" id="KAH8698448.1"/>
    </source>
</evidence>
<dbReference type="AlphaFoldDB" id="A0AAD4KWH5"/>
<protein>
    <submittedName>
        <fullName evidence="2">Uncharacterized protein</fullName>
    </submittedName>
</protein>
<comment type="caution">
    <text evidence="2">The sequence shown here is derived from an EMBL/GenBank/DDBJ whole genome shotgun (WGS) entry which is preliminary data.</text>
</comment>
<dbReference type="Proteomes" id="UP001201262">
    <property type="component" value="Unassembled WGS sequence"/>
</dbReference>
<keyword evidence="3" id="KW-1185">Reference proteome</keyword>
<organism evidence="2 3">
    <name type="scientific">Talaromyces proteolyticus</name>
    <dbReference type="NCBI Taxonomy" id="1131652"/>
    <lineage>
        <taxon>Eukaryota</taxon>
        <taxon>Fungi</taxon>
        <taxon>Dikarya</taxon>
        <taxon>Ascomycota</taxon>
        <taxon>Pezizomycotina</taxon>
        <taxon>Eurotiomycetes</taxon>
        <taxon>Eurotiomycetidae</taxon>
        <taxon>Eurotiales</taxon>
        <taxon>Trichocomaceae</taxon>
        <taxon>Talaromyces</taxon>
        <taxon>Talaromyces sect. Bacilispori</taxon>
    </lineage>
</organism>
<name>A0AAD4KWH5_9EURO</name>
<proteinExistence type="predicted"/>
<dbReference type="GeneID" id="70246132"/>
<evidence type="ECO:0000256" key="1">
    <source>
        <dbReference type="SAM" id="MobiDB-lite"/>
    </source>
</evidence>
<dbReference type="RefSeq" id="XP_046072912.1">
    <property type="nucleotide sequence ID" value="XM_046215845.1"/>
</dbReference>
<dbReference type="EMBL" id="JAJTJA010000005">
    <property type="protein sequence ID" value="KAH8698448.1"/>
    <property type="molecule type" value="Genomic_DNA"/>
</dbReference>